<dbReference type="RefSeq" id="WP_072718991.1">
    <property type="nucleotide sequence ID" value="NZ_LN889796.1"/>
</dbReference>
<accession>A0A1J1LK00</accession>
<sequence length="75" mass="8723">MNTLDQVLETALQLPYEQQEMLIKILQNRHQESRRAEMAVDAKKSLADFHAGKFRYQSAHDIVLTLRQSLQEPEA</sequence>
<evidence type="ECO:0000313" key="1">
    <source>
        <dbReference type="EMBL" id="CUR32244.1"/>
    </source>
</evidence>
<organism evidence="1 2">
    <name type="scientific">Planktothrix tepida PCC 9214</name>
    <dbReference type="NCBI Taxonomy" id="671072"/>
    <lineage>
        <taxon>Bacteria</taxon>
        <taxon>Bacillati</taxon>
        <taxon>Cyanobacteriota</taxon>
        <taxon>Cyanophyceae</taxon>
        <taxon>Oscillatoriophycideae</taxon>
        <taxon>Oscillatoriales</taxon>
        <taxon>Microcoleaceae</taxon>
        <taxon>Planktothrix</taxon>
    </lineage>
</organism>
<dbReference type="AlphaFoldDB" id="A0A1J1LK00"/>
<reference evidence="2" key="1">
    <citation type="submission" date="2015-10" db="EMBL/GenBank/DDBJ databases">
        <authorList>
            <person name="Regsiter A."/>
            <person name="william w."/>
        </authorList>
    </citation>
    <scope>NUCLEOTIDE SEQUENCE [LARGE SCALE GENOMIC DNA]</scope>
</reference>
<protein>
    <submittedName>
        <fullName evidence="1">Uncharacterized protein</fullName>
    </submittedName>
</protein>
<dbReference type="EMBL" id="CZDF01000148">
    <property type="protein sequence ID" value="CUR32244.1"/>
    <property type="molecule type" value="Genomic_DNA"/>
</dbReference>
<name>A0A1J1LK00_9CYAN</name>
<dbReference type="OrthoDB" id="583178at2"/>
<keyword evidence="2" id="KW-1185">Reference proteome</keyword>
<dbReference type="Proteomes" id="UP000184315">
    <property type="component" value="Unassembled WGS sequence"/>
</dbReference>
<proteinExistence type="predicted"/>
<gene>
    <name evidence="1" type="ORF">PL9214430216</name>
</gene>
<evidence type="ECO:0000313" key="2">
    <source>
        <dbReference type="Proteomes" id="UP000184315"/>
    </source>
</evidence>